<reference evidence="1 2" key="1">
    <citation type="submission" date="2006-02" db="EMBL/GenBank/DDBJ databases">
        <authorList>
            <person name="Pinhassi J."/>
            <person name="Pedros-Alio C."/>
            <person name="Ferriera S."/>
            <person name="Johnson J."/>
            <person name="Kravitz S."/>
            <person name="Halpern A."/>
            <person name="Remington K."/>
            <person name="Beeson K."/>
            <person name="Tran B."/>
            <person name="Rogers Y.-H."/>
            <person name="Friedman R."/>
            <person name="Venter J.C."/>
        </authorList>
    </citation>
    <scope>NUCLEOTIDE SEQUENCE [LARGE SCALE GENOMIC DNA]</scope>
    <source>
        <strain evidence="1 2">MED92</strain>
    </source>
</reference>
<dbReference type="EMBL" id="AAOW01000007">
    <property type="protein sequence ID" value="EAR61641.1"/>
    <property type="molecule type" value="Genomic_DNA"/>
</dbReference>
<dbReference type="AlphaFoldDB" id="A0A7U8C898"/>
<name>A0A7U8C898_NEPCE</name>
<evidence type="ECO:0000313" key="1">
    <source>
        <dbReference type="EMBL" id="EAR61641.1"/>
    </source>
</evidence>
<keyword evidence="2" id="KW-1185">Reference proteome</keyword>
<protein>
    <submittedName>
        <fullName evidence="1">Uncharacterized protein</fullName>
    </submittedName>
</protein>
<evidence type="ECO:0000313" key="2">
    <source>
        <dbReference type="Proteomes" id="UP000002171"/>
    </source>
</evidence>
<accession>A0A7U8C898</accession>
<proteinExistence type="predicted"/>
<organism evidence="1 2">
    <name type="scientific">Neptuniibacter caesariensis</name>
    <dbReference type="NCBI Taxonomy" id="207954"/>
    <lineage>
        <taxon>Bacteria</taxon>
        <taxon>Pseudomonadati</taxon>
        <taxon>Pseudomonadota</taxon>
        <taxon>Gammaproteobacteria</taxon>
        <taxon>Oceanospirillales</taxon>
        <taxon>Oceanospirillaceae</taxon>
        <taxon>Neptuniibacter</taxon>
    </lineage>
</organism>
<gene>
    <name evidence="1" type="ORF">MED92_13341</name>
</gene>
<dbReference type="Proteomes" id="UP000002171">
    <property type="component" value="Unassembled WGS sequence"/>
</dbReference>
<dbReference type="RefSeq" id="WP_007020212.1">
    <property type="nucleotide sequence ID" value="NZ_CH724125.1"/>
</dbReference>
<comment type="caution">
    <text evidence="1">The sequence shown here is derived from an EMBL/GenBank/DDBJ whole genome shotgun (WGS) entry which is preliminary data.</text>
</comment>
<sequence length="84" mass="9575">MKGQKLWLESDIHGSLHLHWRCSADCCGKEIELPIRDDNEALFLLCNCGNKLMLNDEDIHLLIAAYRLGSDYLFDSTNFSSGCR</sequence>